<evidence type="ECO:0000313" key="1">
    <source>
        <dbReference type="EMBL" id="ODS29962.1"/>
    </source>
</evidence>
<organism evidence="1 2">
    <name type="scientific">Candidatus Scalindua rubra</name>
    <dbReference type="NCBI Taxonomy" id="1872076"/>
    <lineage>
        <taxon>Bacteria</taxon>
        <taxon>Pseudomonadati</taxon>
        <taxon>Planctomycetota</taxon>
        <taxon>Candidatus Brocadiia</taxon>
        <taxon>Candidatus Brocadiales</taxon>
        <taxon>Candidatus Scalinduaceae</taxon>
        <taxon>Candidatus Scalindua</taxon>
    </lineage>
</organism>
<evidence type="ECO:0000313" key="2">
    <source>
        <dbReference type="Proteomes" id="UP000094056"/>
    </source>
</evidence>
<name>A0A1E3X328_9BACT</name>
<comment type="caution">
    <text evidence="1">The sequence shown here is derived from an EMBL/GenBank/DDBJ whole genome shotgun (WGS) entry which is preliminary data.</text>
</comment>
<sequence length="249" mass="29360">MNIIGYGEDSLTFWALTQKLEKILEKLKDGSEPEKCILFYRPSFGRGGRGTSNFGEFDAILATNKAIYLVESKWENSHKEWKKRARQIRLDQSQVNRHRIFKWYFDKWNGNDKNNIFDEKNNDLKREFSEKFKKTKKDETVVDMTIPASSTSLAKRIKLIMEKLKTFEHNKEAVKNVVLFFHSTEKTCKLPEVVKLPKDNEEIEFEKVITIIYGRDEKYNSLGFVNMSNKSKLICRINQIIKEQCINKK</sequence>
<proteinExistence type="predicted"/>
<accession>A0A1E3X328</accession>
<gene>
    <name evidence="1" type="ORF">SCARUB_04936</name>
</gene>
<dbReference type="Proteomes" id="UP000094056">
    <property type="component" value="Unassembled WGS sequence"/>
</dbReference>
<dbReference type="EMBL" id="MAYW01000318">
    <property type="protein sequence ID" value="ODS29962.1"/>
    <property type="molecule type" value="Genomic_DNA"/>
</dbReference>
<dbReference type="AlphaFoldDB" id="A0A1E3X328"/>
<reference evidence="1 2" key="1">
    <citation type="submission" date="2016-07" db="EMBL/GenBank/DDBJ databases">
        <title>Draft genome of Scalindua rubra, obtained from a brine-seawater interface in the Red Sea, sheds light on salt adaptation in anammox bacteria.</title>
        <authorList>
            <person name="Speth D.R."/>
            <person name="Lagkouvardos I."/>
            <person name="Wang Y."/>
            <person name="Qian P.-Y."/>
            <person name="Dutilh B.E."/>
            <person name="Jetten M.S."/>
        </authorList>
    </citation>
    <scope>NUCLEOTIDE SEQUENCE [LARGE SCALE GENOMIC DNA]</scope>
    <source>
        <strain evidence="1">BSI-1</strain>
    </source>
</reference>
<protein>
    <submittedName>
        <fullName evidence="1">Uncharacterized protein</fullName>
    </submittedName>
</protein>